<sequence length="53" mass="6025">MCCDLMRRRPHASRGLHHMCAYLLFGFCQRLGAELTISSVIDKLVLHIIIVSV</sequence>
<accession>A0A0A9F5P4</accession>
<evidence type="ECO:0000313" key="1">
    <source>
        <dbReference type="EMBL" id="JAE03583.1"/>
    </source>
</evidence>
<organism evidence="1">
    <name type="scientific">Arundo donax</name>
    <name type="common">Giant reed</name>
    <name type="synonym">Donax arundinaceus</name>
    <dbReference type="NCBI Taxonomy" id="35708"/>
    <lineage>
        <taxon>Eukaryota</taxon>
        <taxon>Viridiplantae</taxon>
        <taxon>Streptophyta</taxon>
        <taxon>Embryophyta</taxon>
        <taxon>Tracheophyta</taxon>
        <taxon>Spermatophyta</taxon>
        <taxon>Magnoliopsida</taxon>
        <taxon>Liliopsida</taxon>
        <taxon>Poales</taxon>
        <taxon>Poaceae</taxon>
        <taxon>PACMAD clade</taxon>
        <taxon>Arundinoideae</taxon>
        <taxon>Arundineae</taxon>
        <taxon>Arundo</taxon>
    </lineage>
</organism>
<dbReference type="EMBL" id="GBRH01194313">
    <property type="protein sequence ID" value="JAE03583.1"/>
    <property type="molecule type" value="Transcribed_RNA"/>
</dbReference>
<name>A0A0A9F5P4_ARUDO</name>
<dbReference type="AlphaFoldDB" id="A0A0A9F5P4"/>
<protein>
    <submittedName>
        <fullName evidence="1">ATARD1</fullName>
    </submittedName>
</protein>
<proteinExistence type="predicted"/>
<reference evidence="1" key="2">
    <citation type="journal article" date="2015" name="Data Brief">
        <title>Shoot transcriptome of the giant reed, Arundo donax.</title>
        <authorList>
            <person name="Barrero R.A."/>
            <person name="Guerrero F.D."/>
            <person name="Moolhuijzen P."/>
            <person name="Goolsby J.A."/>
            <person name="Tidwell J."/>
            <person name="Bellgard S.E."/>
            <person name="Bellgard M.I."/>
        </authorList>
    </citation>
    <scope>NUCLEOTIDE SEQUENCE</scope>
    <source>
        <tissue evidence="1">Shoot tissue taken approximately 20 cm above the soil surface</tissue>
    </source>
</reference>
<reference evidence="1" key="1">
    <citation type="submission" date="2014-09" db="EMBL/GenBank/DDBJ databases">
        <authorList>
            <person name="Magalhaes I.L.F."/>
            <person name="Oliveira U."/>
            <person name="Santos F.R."/>
            <person name="Vidigal T.H.D.A."/>
            <person name="Brescovit A.D."/>
            <person name="Santos A.J."/>
        </authorList>
    </citation>
    <scope>NUCLEOTIDE SEQUENCE</scope>
    <source>
        <tissue evidence="1">Shoot tissue taken approximately 20 cm above the soil surface</tissue>
    </source>
</reference>